<comment type="similarity">
    <text evidence="1">Belongs to the fructosamine kinase family.</text>
</comment>
<dbReference type="OrthoDB" id="5291879at2"/>
<dbReference type="GO" id="GO:0016301">
    <property type="term" value="F:kinase activity"/>
    <property type="evidence" value="ECO:0007669"/>
    <property type="project" value="UniProtKB-UniRule"/>
</dbReference>
<dbReference type="Gene3D" id="3.30.200.20">
    <property type="entry name" value="Phosphorylase Kinase, domain 1"/>
    <property type="match status" value="1"/>
</dbReference>
<dbReference type="AlphaFoldDB" id="A0A495ICH2"/>
<evidence type="ECO:0000313" key="3">
    <source>
        <dbReference type="Proteomes" id="UP000280008"/>
    </source>
</evidence>
<evidence type="ECO:0000256" key="1">
    <source>
        <dbReference type="PIRNR" id="PIRNR006221"/>
    </source>
</evidence>
<keyword evidence="1 2" id="KW-0418">Kinase</keyword>
<dbReference type="EMBL" id="RBKS01000001">
    <property type="protein sequence ID" value="RKR73619.1"/>
    <property type="molecule type" value="Genomic_DNA"/>
</dbReference>
<gene>
    <name evidence="2" type="ORF">C8E83_0712</name>
</gene>
<dbReference type="Pfam" id="PF03881">
    <property type="entry name" value="Fructosamin_kin"/>
    <property type="match status" value="1"/>
</dbReference>
<keyword evidence="1" id="KW-0808">Transferase</keyword>
<accession>A0A495ICH2</accession>
<dbReference type="InterPro" id="IPR011009">
    <property type="entry name" value="Kinase-like_dom_sf"/>
</dbReference>
<proteinExistence type="inferred from homology"/>
<name>A0A495ICH2_9MICO</name>
<dbReference type="PANTHER" id="PTHR12149:SF8">
    <property type="entry name" value="PROTEIN-RIBULOSAMINE 3-KINASE"/>
    <property type="match status" value="1"/>
</dbReference>
<evidence type="ECO:0000313" key="2">
    <source>
        <dbReference type="EMBL" id="RKR73619.1"/>
    </source>
</evidence>
<protein>
    <submittedName>
        <fullName evidence="2">Fructosamine-3-kinase</fullName>
    </submittedName>
</protein>
<dbReference type="Proteomes" id="UP000280008">
    <property type="component" value="Unassembled WGS sequence"/>
</dbReference>
<dbReference type="Gene3D" id="1.10.510.10">
    <property type="entry name" value="Transferase(Phosphotransferase) domain 1"/>
    <property type="match status" value="1"/>
</dbReference>
<dbReference type="RefSeq" id="WP_121368466.1">
    <property type="nucleotide sequence ID" value="NZ_RBKS01000001.1"/>
</dbReference>
<sequence>MPTFVKTRAEAPPGFFEAEAAGLAWLGEATASGGARIVGVESVAPGRIVLDAVREVRPSAEAARAFGTALAATHAAGASAFGAPPDGFGGPCFIGKRPLATRPRGSWGAFYGAQRVEPYADVALSAGSIDVGERRVVQEACERIASGALDDGEAPARLHGDLWNGNVLFGEGGVVLIDPAAHGGHRETDLAMLQLFGCPYLDEVLAAYDVAAPLRAGWEERVPMHQLHPLAVHAAGYGRSYGIALVRAARATLALP</sequence>
<comment type="caution">
    <text evidence="2">The sequence shown here is derived from an EMBL/GenBank/DDBJ whole genome shotgun (WGS) entry which is preliminary data.</text>
</comment>
<keyword evidence="3" id="KW-1185">Reference proteome</keyword>
<dbReference type="PIRSF" id="PIRSF006221">
    <property type="entry name" value="Ketosamine-3-kinase"/>
    <property type="match status" value="1"/>
</dbReference>
<dbReference type="Gene3D" id="1.20.1270.240">
    <property type="match status" value="1"/>
</dbReference>
<dbReference type="PANTHER" id="PTHR12149">
    <property type="entry name" value="FRUCTOSAMINE 3 KINASE-RELATED PROTEIN"/>
    <property type="match status" value="1"/>
</dbReference>
<reference evidence="2 3" key="1">
    <citation type="submission" date="2018-10" db="EMBL/GenBank/DDBJ databases">
        <title>Sequencing the genomes of 1000 actinobacteria strains.</title>
        <authorList>
            <person name="Klenk H.-P."/>
        </authorList>
    </citation>
    <scope>NUCLEOTIDE SEQUENCE [LARGE SCALE GENOMIC DNA]</scope>
    <source>
        <strain evidence="2 3">DSM 17894</strain>
    </source>
</reference>
<dbReference type="InterPro" id="IPR016477">
    <property type="entry name" value="Fructo-/Ketosamine-3-kinase"/>
</dbReference>
<organism evidence="2 3">
    <name type="scientific">Frondihabitans australicus</name>
    <dbReference type="NCBI Taxonomy" id="386892"/>
    <lineage>
        <taxon>Bacteria</taxon>
        <taxon>Bacillati</taxon>
        <taxon>Actinomycetota</taxon>
        <taxon>Actinomycetes</taxon>
        <taxon>Micrococcales</taxon>
        <taxon>Microbacteriaceae</taxon>
        <taxon>Frondihabitans</taxon>
    </lineage>
</organism>
<dbReference type="SUPFAM" id="SSF56112">
    <property type="entry name" value="Protein kinase-like (PK-like)"/>
    <property type="match status" value="1"/>
</dbReference>